<gene>
    <name evidence="2" type="ORF">HMPREF9473_02357</name>
</gene>
<protein>
    <recommendedName>
        <fullName evidence="1">Polysaccharide pyruvyl transferase domain-containing protein</fullName>
    </recommendedName>
</protein>
<organism evidence="2 3">
    <name type="scientific">Hungatella hathewayi WAL-18680</name>
    <dbReference type="NCBI Taxonomy" id="742737"/>
    <lineage>
        <taxon>Bacteria</taxon>
        <taxon>Bacillati</taxon>
        <taxon>Bacillota</taxon>
        <taxon>Clostridia</taxon>
        <taxon>Lachnospirales</taxon>
        <taxon>Lachnospiraceae</taxon>
        <taxon>Hungatella</taxon>
    </lineage>
</organism>
<name>G5IFS9_9FIRM</name>
<dbReference type="PANTHER" id="PTHR36836:SF1">
    <property type="entry name" value="COLANIC ACID BIOSYNTHESIS PROTEIN WCAK"/>
    <property type="match status" value="1"/>
</dbReference>
<sequence length="386" mass="45500">MKKILIYGYYGLLNAGDDYIMLSVLNTLKNMVGKDSITILSASDDYRELKLNDNVHIKILPANRWIRSWVILKEVIKNNYFIIGGGGLWPNDSWKKVFVHLMWISIGRLLGTHCILYGIELTFVRNDLTKKIWRKIIQKTDWIITRNRKSKELLNDISVSNKVKAYSDITFSITDSEINDFRNSTLSNKIETRYIIWALAMPWSEDELQKNHYIKRYEALVSALVELSMELDKKYPSVTHLFIPFYQKNDVKLAHDIISMRKQFNAYLYKEHWLDIRPLFAHAEFAVCMRFHSVLFALYEMCDFVAISYSPKTTDLLEEIGCPLYTEFGIREKSYFYKEIDLDINEYINKMQQLDFWKNKKIAAKEQLVQKGIMASQILKGWIEDE</sequence>
<reference evidence="2 3" key="1">
    <citation type="submission" date="2011-08" db="EMBL/GenBank/DDBJ databases">
        <title>The Genome Sequence of Clostridium hathewayi WAL-18680.</title>
        <authorList>
            <consortium name="The Broad Institute Genome Sequencing Platform"/>
            <person name="Earl A."/>
            <person name="Ward D."/>
            <person name="Feldgarden M."/>
            <person name="Gevers D."/>
            <person name="Finegold S.M."/>
            <person name="Summanen P.H."/>
            <person name="Molitoris D.R."/>
            <person name="Song M."/>
            <person name="Daigneault M."/>
            <person name="Allen-Vercoe E."/>
            <person name="Young S.K."/>
            <person name="Zeng Q."/>
            <person name="Gargeya S."/>
            <person name="Fitzgerald M."/>
            <person name="Haas B."/>
            <person name="Abouelleil A."/>
            <person name="Alvarado L."/>
            <person name="Arachchi H.M."/>
            <person name="Berlin A."/>
            <person name="Brown A."/>
            <person name="Chapman S.B."/>
            <person name="Chen Z."/>
            <person name="Dunbar C."/>
            <person name="Freedman E."/>
            <person name="Gearin G."/>
            <person name="Gellesch M."/>
            <person name="Goldberg J."/>
            <person name="Griggs A."/>
            <person name="Gujja S."/>
            <person name="Heiman D."/>
            <person name="Howarth C."/>
            <person name="Larson L."/>
            <person name="Lui A."/>
            <person name="MacDonald P.J.P."/>
            <person name="Montmayeur A."/>
            <person name="Murphy C."/>
            <person name="Neiman D."/>
            <person name="Pearson M."/>
            <person name="Priest M."/>
            <person name="Roberts A."/>
            <person name="Saif S."/>
            <person name="Shea T."/>
            <person name="Shenoy N."/>
            <person name="Sisk P."/>
            <person name="Stolte C."/>
            <person name="Sykes S."/>
            <person name="Wortman J."/>
            <person name="Nusbaum C."/>
            <person name="Birren B."/>
        </authorList>
    </citation>
    <scope>NUCLEOTIDE SEQUENCE [LARGE SCALE GENOMIC DNA]</scope>
    <source>
        <strain evidence="2 3">WAL-18680</strain>
    </source>
</reference>
<feature type="domain" description="Polysaccharide pyruvyl transferase" evidence="1">
    <location>
        <begin position="14"/>
        <end position="310"/>
    </location>
</feature>
<dbReference type="Proteomes" id="UP000005384">
    <property type="component" value="Unassembled WGS sequence"/>
</dbReference>
<evidence type="ECO:0000313" key="3">
    <source>
        <dbReference type="Proteomes" id="UP000005384"/>
    </source>
</evidence>
<evidence type="ECO:0000259" key="1">
    <source>
        <dbReference type="Pfam" id="PF04230"/>
    </source>
</evidence>
<dbReference type="Pfam" id="PF04230">
    <property type="entry name" value="PS_pyruv_trans"/>
    <property type="match status" value="1"/>
</dbReference>
<comment type="caution">
    <text evidence="2">The sequence shown here is derived from an EMBL/GenBank/DDBJ whole genome shotgun (WGS) entry which is preliminary data.</text>
</comment>
<dbReference type="HOGENOM" id="CLU_039510_0_1_9"/>
<keyword evidence="3" id="KW-1185">Reference proteome</keyword>
<dbReference type="InterPro" id="IPR007345">
    <property type="entry name" value="Polysacch_pyruvyl_Trfase"/>
</dbReference>
<dbReference type="EMBL" id="ADLN01000049">
    <property type="protein sequence ID" value="EHI59677.1"/>
    <property type="molecule type" value="Genomic_DNA"/>
</dbReference>
<dbReference type="PATRIC" id="fig|742737.3.peg.2380"/>
<dbReference type="AlphaFoldDB" id="G5IFS9"/>
<evidence type="ECO:0000313" key="2">
    <source>
        <dbReference type="EMBL" id="EHI59677.1"/>
    </source>
</evidence>
<dbReference type="RefSeq" id="WP_006780337.1">
    <property type="nucleotide sequence ID" value="NZ_CP040506.1"/>
</dbReference>
<dbReference type="PANTHER" id="PTHR36836">
    <property type="entry name" value="COLANIC ACID BIOSYNTHESIS PROTEIN WCAK"/>
    <property type="match status" value="1"/>
</dbReference>
<accession>G5IFS9</accession>
<proteinExistence type="predicted"/>